<name>A0A9D4USX4_ADICA</name>
<dbReference type="PANTHER" id="PTHR31744:SF92">
    <property type="entry name" value="NAC DOMAIN-CONTAINING PROTEIN 87"/>
    <property type="match status" value="1"/>
</dbReference>
<feature type="compositionally biased region" description="Polar residues" evidence="5">
    <location>
        <begin position="355"/>
        <end position="375"/>
    </location>
</feature>
<dbReference type="AlphaFoldDB" id="A0A9D4USX4"/>
<dbReference type="Gene3D" id="2.170.150.80">
    <property type="entry name" value="NAC domain"/>
    <property type="match status" value="1"/>
</dbReference>
<evidence type="ECO:0000256" key="3">
    <source>
        <dbReference type="ARBA" id="ARBA00023163"/>
    </source>
</evidence>
<dbReference type="PANTHER" id="PTHR31744">
    <property type="entry name" value="PROTEIN CUP-SHAPED COTYLEDON 2-RELATED"/>
    <property type="match status" value="1"/>
</dbReference>
<sequence>MDRGGCSVNATSTSSHEKESGPSWLPPGFRFHPTDEELVTFYLAKKIQNPNFCDQAISEADLNKCEPWELPGKAKMGEKEWYFYSLKDRKYPTGVRTNRATQAGYWKATGKDREVMGTGQQAGSGSSGAASSCSSFMNLKGKLVGMKKTLVFYNGRAPKGTKSNWVMHEYRAEDALKHSLKLKSSKDEWVLCRVFHKSASGKKMALEDLELAATLLGNSVSHHKGLDDRIAKMAATLPALTEVPWNTSTTRGPLSCSYLSGQNISASYPSGQGQYVTGGQPVPNATGEAGATGFAESSVFTALYQHYNQQVNSVKPEPWENCHLPFLQDYGQLQVGQQGGNRQVPVTTWAGGQSVDASSGRPSPDSCGSSLEFTRSPHLTMSATPNESMPHMIPRLPSDLESFWLYNSEH</sequence>
<evidence type="ECO:0000313" key="7">
    <source>
        <dbReference type="EMBL" id="KAI5073489.1"/>
    </source>
</evidence>
<dbReference type="InterPro" id="IPR003441">
    <property type="entry name" value="NAC-dom"/>
</dbReference>
<dbReference type="GO" id="GO:0006355">
    <property type="term" value="P:regulation of DNA-templated transcription"/>
    <property type="evidence" value="ECO:0007669"/>
    <property type="project" value="InterPro"/>
</dbReference>
<evidence type="ECO:0000256" key="2">
    <source>
        <dbReference type="ARBA" id="ARBA00023125"/>
    </source>
</evidence>
<accession>A0A9D4USX4</accession>
<protein>
    <recommendedName>
        <fullName evidence="6">NAC domain-containing protein</fullName>
    </recommendedName>
</protein>
<feature type="domain" description="NAC" evidence="6">
    <location>
        <begin position="25"/>
        <end position="197"/>
    </location>
</feature>
<dbReference type="EMBL" id="JABFUD020000011">
    <property type="protein sequence ID" value="KAI5073489.1"/>
    <property type="molecule type" value="Genomic_DNA"/>
</dbReference>
<keyword evidence="1" id="KW-0805">Transcription regulation</keyword>
<keyword evidence="4" id="KW-0539">Nucleus</keyword>
<dbReference type="FunFam" id="2.170.150.80:FF:000006">
    <property type="entry name" value="NAC domain-containing protein 100-like"/>
    <property type="match status" value="1"/>
</dbReference>
<organism evidence="7 8">
    <name type="scientific">Adiantum capillus-veneris</name>
    <name type="common">Maidenhair fern</name>
    <dbReference type="NCBI Taxonomy" id="13818"/>
    <lineage>
        <taxon>Eukaryota</taxon>
        <taxon>Viridiplantae</taxon>
        <taxon>Streptophyta</taxon>
        <taxon>Embryophyta</taxon>
        <taxon>Tracheophyta</taxon>
        <taxon>Polypodiopsida</taxon>
        <taxon>Polypodiidae</taxon>
        <taxon>Polypodiales</taxon>
        <taxon>Pteridineae</taxon>
        <taxon>Pteridaceae</taxon>
        <taxon>Vittarioideae</taxon>
        <taxon>Adiantum</taxon>
    </lineage>
</organism>
<dbReference type="PROSITE" id="PS51005">
    <property type="entry name" value="NAC"/>
    <property type="match status" value="1"/>
</dbReference>
<dbReference type="Proteomes" id="UP000886520">
    <property type="component" value="Chromosome 11"/>
</dbReference>
<evidence type="ECO:0000256" key="4">
    <source>
        <dbReference type="ARBA" id="ARBA00023242"/>
    </source>
</evidence>
<evidence type="ECO:0000256" key="1">
    <source>
        <dbReference type="ARBA" id="ARBA00023015"/>
    </source>
</evidence>
<dbReference type="SUPFAM" id="SSF101941">
    <property type="entry name" value="NAC domain"/>
    <property type="match status" value="1"/>
</dbReference>
<dbReference type="InterPro" id="IPR036093">
    <property type="entry name" value="NAC_dom_sf"/>
</dbReference>
<keyword evidence="2" id="KW-0238">DNA-binding</keyword>
<evidence type="ECO:0000313" key="8">
    <source>
        <dbReference type="Proteomes" id="UP000886520"/>
    </source>
</evidence>
<feature type="region of interest" description="Disordered" evidence="5">
    <location>
        <begin position="1"/>
        <end position="27"/>
    </location>
</feature>
<keyword evidence="3" id="KW-0804">Transcription</keyword>
<evidence type="ECO:0000256" key="5">
    <source>
        <dbReference type="SAM" id="MobiDB-lite"/>
    </source>
</evidence>
<keyword evidence="8" id="KW-1185">Reference proteome</keyword>
<comment type="caution">
    <text evidence="7">The sequence shown here is derived from an EMBL/GenBank/DDBJ whole genome shotgun (WGS) entry which is preliminary data.</text>
</comment>
<dbReference type="OrthoDB" id="1424968at2759"/>
<dbReference type="Pfam" id="PF02365">
    <property type="entry name" value="NAM"/>
    <property type="match status" value="1"/>
</dbReference>
<feature type="region of interest" description="Disordered" evidence="5">
    <location>
        <begin position="351"/>
        <end position="375"/>
    </location>
</feature>
<dbReference type="GO" id="GO:0005634">
    <property type="term" value="C:nucleus"/>
    <property type="evidence" value="ECO:0007669"/>
    <property type="project" value="UniProtKB-ARBA"/>
</dbReference>
<gene>
    <name evidence="7" type="ORF">GOP47_0011502</name>
</gene>
<reference evidence="7" key="1">
    <citation type="submission" date="2021-01" db="EMBL/GenBank/DDBJ databases">
        <title>Adiantum capillus-veneris genome.</title>
        <authorList>
            <person name="Fang Y."/>
            <person name="Liao Q."/>
        </authorList>
    </citation>
    <scope>NUCLEOTIDE SEQUENCE</scope>
    <source>
        <strain evidence="7">H3</strain>
        <tissue evidence="7">Leaf</tissue>
    </source>
</reference>
<dbReference type="GO" id="GO:0003677">
    <property type="term" value="F:DNA binding"/>
    <property type="evidence" value="ECO:0007669"/>
    <property type="project" value="UniProtKB-KW"/>
</dbReference>
<proteinExistence type="predicted"/>
<evidence type="ECO:0000259" key="6">
    <source>
        <dbReference type="PROSITE" id="PS51005"/>
    </source>
</evidence>